<comment type="caution">
    <text evidence="1">The sequence shown here is derived from an EMBL/GenBank/DDBJ whole genome shotgun (WGS) entry which is preliminary data.</text>
</comment>
<sequence length="76" mass="8685">MLQSSRTFLVTLIVTPIYIISEKASDFILASAKSQRILPVYEINEGRKKKEDRSCIPINKLRGFEMAKILIFPSIN</sequence>
<evidence type="ECO:0000313" key="2">
    <source>
        <dbReference type="Proteomes" id="UP000076925"/>
    </source>
</evidence>
<dbReference type="EMBL" id="ANNX02000038">
    <property type="protein sequence ID" value="KYC38837.1"/>
    <property type="molecule type" value="Genomic_DNA"/>
</dbReference>
<proteinExistence type="predicted"/>
<dbReference type="Proteomes" id="UP000076925">
    <property type="component" value="Unassembled WGS sequence"/>
</dbReference>
<accession>A0A139X2A5</accession>
<protein>
    <submittedName>
        <fullName evidence="1">Uncharacterized protein</fullName>
    </submittedName>
</protein>
<reference evidence="1 2" key="1">
    <citation type="journal article" date="2013" name="Genome Biol. Evol.">
        <title>Genomes of Stigonematalean cyanobacteria (subsection V) and the evolution of oxygenic photosynthesis from prokaryotes to plastids.</title>
        <authorList>
            <person name="Dagan T."/>
            <person name="Roettger M."/>
            <person name="Stucken K."/>
            <person name="Landan G."/>
            <person name="Koch R."/>
            <person name="Major P."/>
            <person name="Gould S.B."/>
            <person name="Goremykin V.V."/>
            <person name="Rippka R."/>
            <person name="Tandeau de Marsac N."/>
            <person name="Gugger M."/>
            <person name="Lockhart P.J."/>
            <person name="Allen J.F."/>
            <person name="Brune I."/>
            <person name="Maus I."/>
            <person name="Puhler A."/>
            <person name="Martin W.F."/>
        </authorList>
    </citation>
    <scope>NUCLEOTIDE SEQUENCE [LARGE SCALE GENOMIC DNA]</scope>
    <source>
        <strain evidence="1 2">PCC 7110</strain>
    </source>
</reference>
<dbReference type="AlphaFoldDB" id="A0A139X2A5"/>
<gene>
    <name evidence="1" type="ORF">WA1_35140</name>
</gene>
<evidence type="ECO:0000313" key="1">
    <source>
        <dbReference type="EMBL" id="KYC38837.1"/>
    </source>
</evidence>
<organism evidence="1 2">
    <name type="scientific">Scytonema hofmannii PCC 7110</name>
    <dbReference type="NCBI Taxonomy" id="128403"/>
    <lineage>
        <taxon>Bacteria</taxon>
        <taxon>Bacillati</taxon>
        <taxon>Cyanobacteriota</taxon>
        <taxon>Cyanophyceae</taxon>
        <taxon>Nostocales</taxon>
        <taxon>Scytonemataceae</taxon>
        <taxon>Scytonema</taxon>
    </lineage>
</organism>
<keyword evidence="2" id="KW-1185">Reference proteome</keyword>
<name>A0A139X2A5_9CYAN</name>